<gene>
    <name evidence="2" type="ORF">EBB_20040</name>
</gene>
<protein>
    <submittedName>
        <fullName evidence="2">NAD(P)/FAD-dependent oxidoreductase</fullName>
    </submittedName>
</protein>
<evidence type="ECO:0000313" key="2">
    <source>
        <dbReference type="EMBL" id="MBD9362756.1"/>
    </source>
</evidence>
<dbReference type="InterPro" id="IPR050816">
    <property type="entry name" value="Flavin-dep_Halogenase_NPB"/>
</dbReference>
<dbReference type="PANTHER" id="PTHR43747">
    <property type="entry name" value="FAD-BINDING PROTEIN"/>
    <property type="match status" value="1"/>
</dbReference>
<name>A0ABR9DIV6_9GAMM</name>
<dbReference type="RefSeq" id="WP_192395501.1">
    <property type="nucleotide sequence ID" value="NZ_CAJHIU010000003.1"/>
</dbReference>
<sequence>MDADVLIIGAGPSGSVAAKMLKQLGHQVVILEKEQFPRFSIGESLLPQCMAFMEAADMLPAVTAEGFQFKNGAAFSREGKLTEFDFTQKFSPGWGTTFQVPRAHFDKVLADSAEAAGVPIHYQQTILAADFSNPEQAKLTSVDANGVHKQWRAKMVLDASGFGRVLPRLLDLETPSSLSPRRALFTHIEDRITVSDYDRNKILIAIHPKFHEIWYWLIPFSNGRCSLGVVTPAGFLDARSGEPLEVLKNMAFEEPRLAELLVNSRFDTPANTIGGYSANVKQLYGQGFALLGNAGEFLDPVFSSGVTIAMKSAALAVPLVDRQLRGEPVNWSVEYEQALRKGIEVFRAYVEAWYDGRFQQIIFEENQLASVKAMICSILAGYAWDEENPMTQRSAKKIEAILATYQTA</sequence>
<dbReference type="Pfam" id="PF01494">
    <property type="entry name" value="FAD_binding_3"/>
    <property type="match status" value="1"/>
</dbReference>
<evidence type="ECO:0000313" key="3">
    <source>
        <dbReference type="Proteomes" id="UP000641152"/>
    </source>
</evidence>
<accession>A0ABR9DIV6</accession>
<dbReference type="InterPro" id="IPR036188">
    <property type="entry name" value="FAD/NAD-bd_sf"/>
</dbReference>
<feature type="domain" description="FAD-binding" evidence="1">
    <location>
        <begin position="2"/>
        <end position="173"/>
    </location>
</feature>
<proteinExistence type="predicted"/>
<dbReference type="EMBL" id="JACXST010000003">
    <property type="protein sequence ID" value="MBD9362756.1"/>
    <property type="molecule type" value="Genomic_DNA"/>
</dbReference>
<reference evidence="2 3" key="1">
    <citation type="submission" date="2020-09" db="EMBL/GenBank/DDBJ databases">
        <title>Methylomonas albis sp. nov. and Methylomonas fluvii sp. nov.: Two cold-adapted methanotrophs from the River Elbe and an amended description of Methylovulum psychrotolerans strain Eb1.</title>
        <authorList>
            <person name="Bussmann I.K."/>
            <person name="Klings K.-W."/>
            <person name="Warnstedt J."/>
            <person name="Hoppert M."/>
            <person name="Saborowski A."/>
            <person name="Horn F."/>
            <person name="Liebner S."/>
        </authorList>
    </citation>
    <scope>NUCLEOTIDE SEQUENCE [LARGE SCALE GENOMIC DNA]</scope>
    <source>
        <strain evidence="2 3">EbB</strain>
    </source>
</reference>
<dbReference type="SUPFAM" id="SSF51905">
    <property type="entry name" value="FAD/NAD(P)-binding domain"/>
    <property type="match status" value="1"/>
</dbReference>
<dbReference type="Proteomes" id="UP000641152">
    <property type="component" value="Unassembled WGS sequence"/>
</dbReference>
<dbReference type="InterPro" id="IPR002938">
    <property type="entry name" value="FAD-bd"/>
</dbReference>
<comment type="caution">
    <text evidence="2">The sequence shown here is derived from an EMBL/GenBank/DDBJ whole genome shotgun (WGS) entry which is preliminary data.</text>
</comment>
<evidence type="ECO:0000259" key="1">
    <source>
        <dbReference type="Pfam" id="PF01494"/>
    </source>
</evidence>
<keyword evidence="3" id="KW-1185">Reference proteome</keyword>
<dbReference type="Gene3D" id="3.50.50.60">
    <property type="entry name" value="FAD/NAD(P)-binding domain"/>
    <property type="match status" value="1"/>
</dbReference>
<organism evidence="2 3">
    <name type="scientific">Methylomonas fluvii</name>
    <dbReference type="NCBI Taxonomy" id="1854564"/>
    <lineage>
        <taxon>Bacteria</taxon>
        <taxon>Pseudomonadati</taxon>
        <taxon>Pseudomonadota</taxon>
        <taxon>Gammaproteobacteria</taxon>
        <taxon>Methylococcales</taxon>
        <taxon>Methylococcaceae</taxon>
        <taxon>Methylomonas</taxon>
    </lineage>
</organism>
<dbReference type="PANTHER" id="PTHR43747:SF1">
    <property type="entry name" value="SLR1998 PROTEIN"/>
    <property type="match status" value="1"/>
</dbReference>